<reference evidence="4 5" key="1">
    <citation type="submission" date="2019-09" db="EMBL/GenBank/DDBJ databases">
        <title>Ecophysiology of the spiral-shaped methanotroph Methylospira mobilis as revealed by the complete genome sequence.</title>
        <authorList>
            <person name="Oshkin I.Y."/>
            <person name="Dedysh S.N."/>
            <person name="Miroshnikov K."/>
            <person name="Danilova O.V."/>
            <person name="Hakobyan A."/>
            <person name="Liesack W."/>
        </authorList>
    </citation>
    <scope>NUCLEOTIDE SEQUENCE [LARGE SCALE GENOMIC DNA]</scope>
    <source>
        <strain evidence="4 5">Shm1</strain>
    </source>
</reference>
<feature type="compositionally biased region" description="Polar residues" evidence="1">
    <location>
        <begin position="137"/>
        <end position="152"/>
    </location>
</feature>
<keyword evidence="2" id="KW-1133">Transmembrane helix</keyword>
<dbReference type="AlphaFoldDB" id="A0A5Q0BKZ1"/>
<dbReference type="OrthoDB" id="8809170at2"/>
<dbReference type="Gene3D" id="3.40.50.300">
    <property type="entry name" value="P-loop containing nucleotide triphosphate hydrolases"/>
    <property type="match status" value="1"/>
</dbReference>
<evidence type="ECO:0000256" key="1">
    <source>
        <dbReference type="SAM" id="MobiDB-lite"/>
    </source>
</evidence>
<dbReference type="Proteomes" id="UP000325755">
    <property type="component" value="Chromosome"/>
</dbReference>
<evidence type="ECO:0000313" key="5">
    <source>
        <dbReference type="Proteomes" id="UP000325755"/>
    </source>
</evidence>
<sequence length="228" mass="25740">MCKRGRHRGFDLYLITQHPKFIDQNIRRLSDVHFHHRRHFKSKVQTVCRWEGVNDEPEIALTDDDAQKQKKPYDPELFQFYRSSVDHTYKAELPYKKFAILAAAVVCSLTLFYFALNPFFKNAEAAPEKSKPVSRVTPVSSPANPGASSLSPPKQVEPSGRVSGVVSGPTGSYALLHTGQRSFHVPITFCKRESGRYVCDYGGKRFDELYSEPDQDSKKKGIIDGLSG</sequence>
<keyword evidence="5" id="KW-1185">Reference proteome</keyword>
<accession>A0A5Q0BKZ1</accession>
<dbReference type="EMBL" id="CP044205">
    <property type="protein sequence ID" value="QFY42874.1"/>
    <property type="molecule type" value="Genomic_DNA"/>
</dbReference>
<feature type="transmembrane region" description="Helical" evidence="2">
    <location>
        <begin position="98"/>
        <end position="116"/>
    </location>
</feature>
<gene>
    <name evidence="4" type="ORF">F6R98_09835</name>
</gene>
<organism evidence="4 5">
    <name type="scientific">Candidatus Methylospira mobilis</name>
    <dbReference type="NCBI Taxonomy" id="1808979"/>
    <lineage>
        <taxon>Bacteria</taxon>
        <taxon>Pseudomonadati</taxon>
        <taxon>Pseudomonadota</taxon>
        <taxon>Gammaproteobacteria</taxon>
        <taxon>Methylococcales</taxon>
        <taxon>Methylococcaceae</taxon>
        <taxon>Candidatus Methylospira</taxon>
    </lineage>
</organism>
<keyword evidence="2" id="KW-0812">Transmembrane</keyword>
<evidence type="ECO:0000259" key="3">
    <source>
        <dbReference type="Pfam" id="PF05707"/>
    </source>
</evidence>
<evidence type="ECO:0000313" key="4">
    <source>
        <dbReference type="EMBL" id="QFY42874.1"/>
    </source>
</evidence>
<protein>
    <recommendedName>
        <fullName evidence="3">Zona occludens toxin N-terminal domain-containing protein</fullName>
    </recommendedName>
</protein>
<name>A0A5Q0BKZ1_9GAMM</name>
<feature type="region of interest" description="Disordered" evidence="1">
    <location>
        <begin position="130"/>
        <end position="163"/>
    </location>
</feature>
<dbReference type="InParanoid" id="A0A5Q0BKZ1"/>
<feature type="domain" description="Zona occludens toxin N-terminal" evidence="3">
    <location>
        <begin position="5"/>
        <end position="87"/>
    </location>
</feature>
<dbReference type="InterPro" id="IPR008900">
    <property type="entry name" value="Zot_N"/>
</dbReference>
<keyword evidence="2" id="KW-0472">Membrane</keyword>
<feature type="region of interest" description="Disordered" evidence="1">
    <location>
        <begin position="207"/>
        <end position="228"/>
    </location>
</feature>
<dbReference type="RefSeq" id="WP_153248863.1">
    <property type="nucleotide sequence ID" value="NZ_CP044205.1"/>
</dbReference>
<evidence type="ECO:0000256" key="2">
    <source>
        <dbReference type="SAM" id="Phobius"/>
    </source>
</evidence>
<dbReference type="InterPro" id="IPR027417">
    <property type="entry name" value="P-loop_NTPase"/>
</dbReference>
<dbReference type="KEGG" id="mmob:F6R98_09835"/>
<proteinExistence type="predicted"/>
<dbReference type="Pfam" id="PF05707">
    <property type="entry name" value="Zot"/>
    <property type="match status" value="1"/>
</dbReference>